<dbReference type="PANTHER" id="PTHR23030:SF30">
    <property type="entry name" value="TYROSINE-PROTEIN PHOSPHATASE NON-RECEPTOR TYPE 23"/>
    <property type="match status" value="1"/>
</dbReference>
<proteinExistence type="predicted"/>
<dbReference type="GO" id="GO:0005768">
    <property type="term" value="C:endosome"/>
    <property type="evidence" value="ECO:0007669"/>
    <property type="project" value="TreeGrafter"/>
</dbReference>
<dbReference type="GO" id="GO:0045022">
    <property type="term" value="P:early endosome to late endosome transport"/>
    <property type="evidence" value="ECO:0007669"/>
    <property type="project" value="TreeGrafter"/>
</dbReference>
<reference evidence="3" key="1">
    <citation type="submission" date="2016-06" db="UniProtKB">
        <authorList>
            <consortium name="WormBaseParasite"/>
        </authorList>
    </citation>
    <scope>IDENTIFICATION</scope>
</reference>
<protein>
    <submittedName>
        <fullName evidence="3">ALIX_LYPXL_bnd domain-containing protein</fullName>
    </submittedName>
</protein>
<evidence type="ECO:0000256" key="1">
    <source>
        <dbReference type="SAM" id="Coils"/>
    </source>
</evidence>
<dbReference type="GO" id="GO:0043328">
    <property type="term" value="P:protein transport to vacuole involved in ubiquitin-dependent protein catabolic process via the multivesicular body sorting pathway"/>
    <property type="evidence" value="ECO:0007669"/>
    <property type="project" value="TreeGrafter"/>
</dbReference>
<name>A0A183AY85_9TREM</name>
<organism evidence="3">
    <name type="scientific">Echinostoma caproni</name>
    <dbReference type="NCBI Taxonomy" id="27848"/>
    <lineage>
        <taxon>Eukaryota</taxon>
        <taxon>Metazoa</taxon>
        <taxon>Spiralia</taxon>
        <taxon>Lophotrochozoa</taxon>
        <taxon>Platyhelminthes</taxon>
        <taxon>Trematoda</taxon>
        <taxon>Digenea</taxon>
        <taxon>Plagiorchiida</taxon>
        <taxon>Echinostomata</taxon>
        <taxon>Echinostomatoidea</taxon>
        <taxon>Echinostomatidae</taxon>
        <taxon>Echinostoma</taxon>
    </lineage>
</organism>
<feature type="coiled-coil region" evidence="1">
    <location>
        <begin position="240"/>
        <end position="267"/>
    </location>
</feature>
<keyword evidence="1" id="KW-0175">Coiled coil</keyword>
<dbReference type="InterPro" id="IPR025304">
    <property type="entry name" value="ALIX_V_dom"/>
</dbReference>
<dbReference type="Gene3D" id="1.20.140.50">
    <property type="entry name" value="alix/aip1 like domains"/>
    <property type="match status" value="1"/>
</dbReference>
<accession>A0A183AY85</accession>
<dbReference type="PANTHER" id="PTHR23030">
    <property type="entry name" value="PCD6 INTERACTING PROTEIN-RELATED"/>
    <property type="match status" value="1"/>
</dbReference>
<dbReference type="GO" id="GO:0032456">
    <property type="term" value="P:endocytic recycling"/>
    <property type="evidence" value="ECO:0007669"/>
    <property type="project" value="TreeGrafter"/>
</dbReference>
<evidence type="ECO:0000313" key="3">
    <source>
        <dbReference type="WBParaSite" id="ECPE_0001195501-mRNA-1"/>
    </source>
</evidence>
<sequence>LAKESTDVEAESQQITELVGDLKIRLGALSAIKSDDRVKSIQNQLNSLIERSQGLTSMVQGARNTNLQLREILGQYLDTFKRFTTPMEKLVAELPSVNPFVEDESLKETMNKAKRLFDKVDEMRRQRTDFITQLREALHQDDITGDLLASAVNREQSDLEELFKTRLKKHDYLVGLLRQNLAAQENIESALIDLNAEFAPQAIKLRETRQKRATELEQLVASGKAYADVVQKCQEGLRFYEELTRRLTELQKEVEQVAERLALEESRSVVEPIPPRAISSTSSTMPGWWLIHFRHGRVCVSYIINSSFILLRELFPESRQMSHNT</sequence>
<dbReference type="Gene3D" id="1.20.120.560">
    <property type="entry name" value="alix/aip1 in complex with the ypdl late domain"/>
    <property type="match status" value="1"/>
</dbReference>
<dbReference type="AlphaFoldDB" id="A0A183AY85"/>
<evidence type="ECO:0000259" key="2">
    <source>
        <dbReference type="Pfam" id="PF13949"/>
    </source>
</evidence>
<feature type="domain" description="ALIX V-shaped" evidence="2">
    <location>
        <begin position="47"/>
        <end position="258"/>
    </location>
</feature>
<dbReference type="Pfam" id="PF13949">
    <property type="entry name" value="ALIX_LYPXL_bnd"/>
    <property type="match status" value="1"/>
</dbReference>
<dbReference type="WBParaSite" id="ECPE_0001195501-mRNA-1">
    <property type="protein sequence ID" value="ECPE_0001195501-mRNA-1"/>
    <property type="gene ID" value="ECPE_0001195501"/>
</dbReference>